<evidence type="ECO:0000313" key="3">
    <source>
        <dbReference type="Proteomes" id="UP000242146"/>
    </source>
</evidence>
<sequence>MSHAFPAPQSPPPPPYSPPPESNGLSQPSQPAADFSHFQLQLWSSCASPHRLYYSACRVDRFVLLGTNTGEVLALDTCQPDLLPRTILWMTARQLMTLPECHLLLVLPERAKKVRCYFLPAIVRLCYGVFALPWTAQLDQERYPLPTLSSWLQHHQPKPTLPSGLPTSVTSSALHTASHSTSSASSSTSGPAPDSSTSTPASNSDTRKRKEHCTLPPMAFVPDSSIMLVTRNLHRKVYLWNNTVALQDYCYKLANTKDGLSLHTYQTYAFVFVATLHPNKIELWQCPSVADAMPLTHLPPPLAPVRAFWVPTTAQSVSFADDRATLKYLVTVFTTGAAMITMSTSQVEAIVIDQQLEQLYHQVIRQQQAGHAKIGYTVHLVLALPAPPPPPPHPYDPPANALPSLSTTPKLKFPRATHTSPFSLPLTTSSTSPLPWTSMVQLPCYPDQLPGLTTKFSLPPSYNAVIQHTPYQSFDPVALPSNVAPQLFLATFGAYSMIIDRSGALFSTQVYHWYEPLVHVAFVAAAGCDWYMVGFGKSSVTLMHLLTAQSHRLMNEQPVRFLGQHNDTLYWSCQHDKLHQVYYLCNKFP</sequence>
<dbReference type="Proteomes" id="UP000242146">
    <property type="component" value="Unassembled WGS sequence"/>
</dbReference>
<accession>A0A1X2GS11</accession>
<feature type="region of interest" description="Disordered" evidence="1">
    <location>
        <begin position="162"/>
        <end position="213"/>
    </location>
</feature>
<protein>
    <recommendedName>
        <fullName evidence="4">CNH domain-containing protein</fullName>
    </recommendedName>
</protein>
<organism evidence="2 3">
    <name type="scientific">Hesseltinella vesiculosa</name>
    <dbReference type="NCBI Taxonomy" id="101127"/>
    <lineage>
        <taxon>Eukaryota</taxon>
        <taxon>Fungi</taxon>
        <taxon>Fungi incertae sedis</taxon>
        <taxon>Mucoromycota</taxon>
        <taxon>Mucoromycotina</taxon>
        <taxon>Mucoromycetes</taxon>
        <taxon>Mucorales</taxon>
        <taxon>Cunninghamellaceae</taxon>
        <taxon>Hesseltinella</taxon>
    </lineage>
</organism>
<dbReference type="OrthoDB" id="6415790at2759"/>
<feature type="compositionally biased region" description="Pro residues" evidence="1">
    <location>
        <begin position="8"/>
        <end position="21"/>
    </location>
</feature>
<name>A0A1X2GS11_9FUNG</name>
<keyword evidence="3" id="KW-1185">Reference proteome</keyword>
<reference evidence="2 3" key="1">
    <citation type="submission" date="2016-07" db="EMBL/GenBank/DDBJ databases">
        <title>Pervasive Adenine N6-methylation of Active Genes in Fungi.</title>
        <authorList>
            <consortium name="DOE Joint Genome Institute"/>
            <person name="Mondo S.J."/>
            <person name="Dannebaum R.O."/>
            <person name="Kuo R.C."/>
            <person name="Labutti K."/>
            <person name="Haridas S."/>
            <person name="Kuo A."/>
            <person name="Salamov A."/>
            <person name="Ahrendt S.R."/>
            <person name="Lipzen A."/>
            <person name="Sullivan W."/>
            <person name="Andreopoulos W.B."/>
            <person name="Clum A."/>
            <person name="Lindquist E."/>
            <person name="Daum C."/>
            <person name="Ramamoorthy G.K."/>
            <person name="Gryganskyi A."/>
            <person name="Culley D."/>
            <person name="Magnuson J.K."/>
            <person name="James T.Y."/>
            <person name="O'Malley M.A."/>
            <person name="Stajich J.E."/>
            <person name="Spatafora J.W."/>
            <person name="Visel A."/>
            <person name="Grigoriev I.V."/>
        </authorList>
    </citation>
    <scope>NUCLEOTIDE SEQUENCE [LARGE SCALE GENOMIC DNA]</scope>
    <source>
        <strain evidence="2 3">NRRL 3301</strain>
    </source>
</reference>
<comment type="caution">
    <text evidence="2">The sequence shown here is derived from an EMBL/GenBank/DDBJ whole genome shotgun (WGS) entry which is preliminary data.</text>
</comment>
<gene>
    <name evidence="2" type="ORF">DM01DRAFT_1400262</name>
</gene>
<dbReference type="EMBL" id="MCGT01000006">
    <property type="protein sequence ID" value="ORX59047.1"/>
    <property type="molecule type" value="Genomic_DNA"/>
</dbReference>
<feature type="compositionally biased region" description="Low complexity" evidence="1">
    <location>
        <begin position="167"/>
        <end position="204"/>
    </location>
</feature>
<dbReference type="AlphaFoldDB" id="A0A1X2GS11"/>
<evidence type="ECO:0008006" key="4">
    <source>
        <dbReference type="Google" id="ProtNLM"/>
    </source>
</evidence>
<proteinExistence type="predicted"/>
<evidence type="ECO:0000256" key="1">
    <source>
        <dbReference type="SAM" id="MobiDB-lite"/>
    </source>
</evidence>
<feature type="region of interest" description="Disordered" evidence="1">
    <location>
        <begin position="1"/>
        <end position="30"/>
    </location>
</feature>
<evidence type="ECO:0000313" key="2">
    <source>
        <dbReference type="EMBL" id="ORX59047.1"/>
    </source>
</evidence>